<organism evidence="1 2">
    <name type="scientific">candidate division WWE3 bacterium CG22_combo_CG10-13_8_21_14_all_39_12</name>
    <dbReference type="NCBI Taxonomy" id="1975094"/>
    <lineage>
        <taxon>Bacteria</taxon>
        <taxon>Katanobacteria</taxon>
    </lineage>
</organism>
<dbReference type="EMBL" id="PCSU01000052">
    <property type="protein sequence ID" value="PIP56466.1"/>
    <property type="molecule type" value="Genomic_DNA"/>
</dbReference>
<evidence type="ECO:0000313" key="2">
    <source>
        <dbReference type="Proteomes" id="UP000228495"/>
    </source>
</evidence>
<comment type="caution">
    <text evidence="1">The sequence shown here is derived from an EMBL/GenBank/DDBJ whole genome shotgun (WGS) entry which is preliminary data.</text>
</comment>
<accession>A0A2H0BFL7</accession>
<sequence length="682" mass="74284">MSNAHIQQTNSHIRVASGPLLLQAVSGLDKKGALSQAPENAIDAILALREQFSGGGTAKIWIVYEVVKGKGRIRVIDTGLGMVPHMELGHADIVKDYLAGEGTILQQDLNRLIPPHSYSRHSVERMFTKALLLPDGQIGVQGLGAAAGWVIGKRVSYTIRPFPKLAQSAGLPLGKDGMAETFCVSLPTVEDLESNQMSYTIGPSTRQLCDPWGKPLPHGVMVVIDDIDPSTIKGSSVISPKRVLSYLNDRFGRFAQQDIELLIIDRLGKTERTFKVQRPAYRGIPLYSETTVKRYYVKIDGELYPYDVELYYAPSGTSVPPAWLVREGAGLCVLGEFTGFDRLPGAGVITGDITTPHKAPLSHFGLRTADKLPDPDTPGVRAWIEHVKKYVYPMIEQAMKDAVASQDEKARILMQRISDRVTDLLGTGGMSEFLPHTTGAIVDGSGDQVPIKGLGSKRHRSNDVSLGKQTSTCAVVYDEFTRGVEGVKVQLIVKRKLYREELTNANGYVSFGRLPQMDTDGERVLYTMRVIPPEGMTVKGNSTSARSFQLTDRQPGVEKVFLLNIGADAPEKASVRGGDAKRSVSIEFAELGNSFQVYEVHVAAGLVVINMGYQVSRRTYPIREAFSNALDGNPASLDLLVATVGIDAIADLLFGLGFPPEDISAKVALIRMKLLIDSGVLR</sequence>
<dbReference type="Proteomes" id="UP000228495">
    <property type="component" value="Unassembled WGS sequence"/>
</dbReference>
<dbReference type="AlphaFoldDB" id="A0A2H0BFL7"/>
<reference evidence="1 2" key="1">
    <citation type="submission" date="2017-09" db="EMBL/GenBank/DDBJ databases">
        <title>Depth-based differentiation of microbial function through sediment-hosted aquifers and enrichment of novel symbionts in the deep terrestrial subsurface.</title>
        <authorList>
            <person name="Probst A.J."/>
            <person name="Ladd B."/>
            <person name="Jarett J.K."/>
            <person name="Geller-Mcgrath D.E."/>
            <person name="Sieber C.M."/>
            <person name="Emerson J.B."/>
            <person name="Anantharaman K."/>
            <person name="Thomas B.C."/>
            <person name="Malmstrom R."/>
            <person name="Stieglmeier M."/>
            <person name="Klingl A."/>
            <person name="Woyke T."/>
            <person name="Ryan C.M."/>
            <person name="Banfield J.F."/>
        </authorList>
    </citation>
    <scope>NUCLEOTIDE SEQUENCE [LARGE SCALE GENOMIC DNA]</scope>
    <source>
        <strain evidence="1">CG22_combo_CG10-13_8_21_14_all_39_12</strain>
    </source>
</reference>
<proteinExistence type="predicted"/>
<gene>
    <name evidence="1" type="ORF">COX05_02890</name>
</gene>
<protein>
    <submittedName>
        <fullName evidence="1">Uncharacterized protein</fullName>
    </submittedName>
</protein>
<evidence type="ECO:0000313" key="1">
    <source>
        <dbReference type="EMBL" id="PIP56466.1"/>
    </source>
</evidence>
<name>A0A2H0BFL7_UNCKA</name>